<keyword evidence="3" id="KW-1185">Reference proteome</keyword>
<sequence length="165" mass="18594">MTTPRLLPAAVIDGLQRQLTAEHEHCERVSQTLKELAGDGMTPEQLGRYQERLDALSRDAETLATQRMRLRMKLAVLCRRKTTEVRLSDVLPACGAAREQLETTRDRLRRSASRLAGLVRSTAVSLTDWQGLLRGLLGEAPHEGRYDMHGQRTGRPVPVRIEARF</sequence>
<evidence type="ECO:0000313" key="3">
    <source>
        <dbReference type="Proteomes" id="UP000320496"/>
    </source>
</evidence>
<keyword evidence="1" id="KW-0175">Coiled coil</keyword>
<organism evidence="2 3">
    <name type="scientific">Maioricimonas rarisocia</name>
    <dbReference type="NCBI Taxonomy" id="2528026"/>
    <lineage>
        <taxon>Bacteria</taxon>
        <taxon>Pseudomonadati</taxon>
        <taxon>Planctomycetota</taxon>
        <taxon>Planctomycetia</taxon>
        <taxon>Planctomycetales</taxon>
        <taxon>Planctomycetaceae</taxon>
        <taxon>Maioricimonas</taxon>
    </lineage>
</organism>
<protein>
    <recommendedName>
        <fullName evidence="4">FlgN protein</fullName>
    </recommendedName>
</protein>
<name>A0A517ZCL9_9PLAN</name>
<gene>
    <name evidence="2" type="ORF">Mal4_45940</name>
</gene>
<proteinExistence type="predicted"/>
<dbReference type="RefSeq" id="WP_145371400.1">
    <property type="nucleotide sequence ID" value="NZ_CP036275.1"/>
</dbReference>
<evidence type="ECO:0000256" key="1">
    <source>
        <dbReference type="SAM" id="Coils"/>
    </source>
</evidence>
<dbReference type="AlphaFoldDB" id="A0A517ZCL9"/>
<dbReference type="EMBL" id="CP036275">
    <property type="protein sequence ID" value="QDU40238.1"/>
    <property type="molecule type" value="Genomic_DNA"/>
</dbReference>
<dbReference type="KEGG" id="mri:Mal4_45940"/>
<reference evidence="2 3" key="1">
    <citation type="submission" date="2019-02" db="EMBL/GenBank/DDBJ databases">
        <title>Deep-cultivation of Planctomycetes and their phenomic and genomic characterization uncovers novel biology.</title>
        <authorList>
            <person name="Wiegand S."/>
            <person name="Jogler M."/>
            <person name="Boedeker C."/>
            <person name="Pinto D."/>
            <person name="Vollmers J."/>
            <person name="Rivas-Marin E."/>
            <person name="Kohn T."/>
            <person name="Peeters S.H."/>
            <person name="Heuer A."/>
            <person name="Rast P."/>
            <person name="Oberbeckmann S."/>
            <person name="Bunk B."/>
            <person name="Jeske O."/>
            <person name="Meyerdierks A."/>
            <person name="Storesund J.E."/>
            <person name="Kallscheuer N."/>
            <person name="Luecker S."/>
            <person name="Lage O.M."/>
            <person name="Pohl T."/>
            <person name="Merkel B.J."/>
            <person name="Hornburger P."/>
            <person name="Mueller R.-W."/>
            <person name="Bruemmer F."/>
            <person name="Labrenz M."/>
            <person name="Spormann A.M."/>
            <person name="Op den Camp H."/>
            <person name="Overmann J."/>
            <person name="Amann R."/>
            <person name="Jetten M.S.M."/>
            <person name="Mascher T."/>
            <person name="Medema M.H."/>
            <person name="Devos D.P."/>
            <person name="Kaster A.-K."/>
            <person name="Ovreas L."/>
            <person name="Rohde M."/>
            <person name="Galperin M.Y."/>
            <person name="Jogler C."/>
        </authorList>
    </citation>
    <scope>NUCLEOTIDE SEQUENCE [LARGE SCALE GENOMIC DNA]</scope>
    <source>
        <strain evidence="2 3">Mal4</strain>
    </source>
</reference>
<accession>A0A517ZCL9</accession>
<dbReference type="Proteomes" id="UP000320496">
    <property type="component" value="Chromosome"/>
</dbReference>
<evidence type="ECO:0008006" key="4">
    <source>
        <dbReference type="Google" id="ProtNLM"/>
    </source>
</evidence>
<feature type="coiled-coil region" evidence="1">
    <location>
        <begin position="46"/>
        <end position="73"/>
    </location>
</feature>
<evidence type="ECO:0000313" key="2">
    <source>
        <dbReference type="EMBL" id="QDU40238.1"/>
    </source>
</evidence>